<sequence length="280" mass="31402">MERRCSNPESPPSDLALASPEPDTQDAHHERDLLLSRHTDGNCPSNAWGGTGTLIPSEFREDHPGPENRRISLEACRRSMDFQMEQYLHYVAKVRHAGIEPKKLLSGLVITDTGPNAPPPEFWRLVAVRDRFISQANALLQEMRNERTNVSADFPRKSGISVALAITPIIISHLYDQFTTQGIIKSVLEIPASIGREFVSLVQSMSPLPSAGGVAHLNPYVLSASLLPLVYIALKYWKVHAASRCVSVLESVVERATNWELDERDRDELEQFARWFRVVV</sequence>
<accession>A0AAV9GQA3</accession>
<comment type="caution">
    <text evidence="2">The sequence shown here is derived from an EMBL/GenBank/DDBJ whole genome shotgun (WGS) entry which is preliminary data.</text>
</comment>
<organism evidence="2 3">
    <name type="scientific">Podospora aff. communis PSN243</name>
    <dbReference type="NCBI Taxonomy" id="3040156"/>
    <lineage>
        <taxon>Eukaryota</taxon>
        <taxon>Fungi</taxon>
        <taxon>Dikarya</taxon>
        <taxon>Ascomycota</taxon>
        <taxon>Pezizomycotina</taxon>
        <taxon>Sordariomycetes</taxon>
        <taxon>Sordariomycetidae</taxon>
        <taxon>Sordariales</taxon>
        <taxon>Podosporaceae</taxon>
        <taxon>Podospora</taxon>
    </lineage>
</organism>
<gene>
    <name evidence="2" type="ORF">QBC34DRAFT_436981</name>
</gene>
<dbReference type="AlphaFoldDB" id="A0AAV9GQA3"/>
<evidence type="ECO:0000313" key="3">
    <source>
        <dbReference type="Proteomes" id="UP001321760"/>
    </source>
</evidence>
<keyword evidence="3" id="KW-1185">Reference proteome</keyword>
<feature type="compositionally biased region" description="Basic and acidic residues" evidence="1">
    <location>
        <begin position="58"/>
        <end position="67"/>
    </location>
</feature>
<dbReference type="EMBL" id="MU865930">
    <property type="protein sequence ID" value="KAK4450994.1"/>
    <property type="molecule type" value="Genomic_DNA"/>
</dbReference>
<feature type="compositionally biased region" description="Basic and acidic residues" evidence="1">
    <location>
        <begin position="25"/>
        <end position="40"/>
    </location>
</feature>
<protein>
    <submittedName>
        <fullName evidence="2">Uncharacterized protein</fullName>
    </submittedName>
</protein>
<dbReference type="Proteomes" id="UP001321760">
    <property type="component" value="Unassembled WGS sequence"/>
</dbReference>
<evidence type="ECO:0000313" key="2">
    <source>
        <dbReference type="EMBL" id="KAK4450994.1"/>
    </source>
</evidence>
<feature type="region of interest" description="Disordered" evidence="1">
    <location>
        <begin position="1"/>
        <end position="67"/>
    </location>
</feature>
<reference evidence="2" key="2">
    <citation type="submission" date="2023-05" db="EMBL/GenBank/DDBJ databases">
        <authorList>
            <consortium name="Lawrence Berkeley National Laboratory"/>
            <person name="Steindorff A."/>
            <person name="Hensen N."/>
            <person name="Bonometti L."/>
            <person name="Westerberg I."/>
            <person name="Brannstrom I.O."/>
            <person name="Guillou S."/>
            <person name="Cros-Aarteil S."/>
            <person name="Calhoun S."/>
            <person name="Haridas S."/>
            <person name="Kuo A."/>
            <person name="Mondo S."/>
            <person name="Pangilinan J."/>
            <person name="Riley R."/>
            <person name="Labutti K."/>
            <person name="Andreopoulos B."/>
            <person name="Lipzen A."/>
            <person name="Chen C."/>
            <person name="Yanf M."/>
            <person name="Daum C."/>
            <person name="Ng V."/>
            <person name="Clum A."/>
            <person name="Ohm R."/>
            <person name="Martin F."/>
            <person name="Silar P."/>
            <person name="Natvig D."/>
            <person name="Lalanne C."/>
            <person name="Gautier V."/>
            <person name="Ament-Velasquez S.L."/>
            <person name="Kruys A."/>
            <person name="Hutchinson M.I."/>
            <person name="Powell A.J."/>
            <person name="Barry K."/>
            <person name="Miller A.N."/>
            <person name="Grigoriev I.V."/>
            <person name="Debuchy R."/>
            <person name="Gladieux P."/>
            <person name="Thoren M.H."/>
            <person name="Johannesson H."/>
        </authorList>
    </citation>
    <scope>NUCLEOTIDE SEQUENCE</scope>
    <source>
        <strain evidence="2">PSN243</strain>
    </source>
</reference>
<evidence type="ECO:0000256" key="1">
    <source>
        <dbReference type="SAM" id="MobiDB-lite"/>
    </source>
</evidence>
<name>A0AAV9GQA3_9PEZI</name>
<reference evidence="2" key="1">
    <citation type="journal article" date="2023" name="Mol. Phylogenet. Evol.">
        <title>Genome-scale phylogeny and comparative genomics of the fungal order Sordariales.</title>
        <authorList>
            <person name="Hensen N."/>
            <person name="Bonometti L."/>
            <person name="Westerberg I."/>
            <person name="Brannstrom I.O."/>
            <person name="Guillou S."/>
            <person name="Cros-Aarteil S."/>
            <person name="Calhoun S."/>
            <person name="Haridas S."/>
            <person name="Kuo A."/>
            <person name="Mondo S."/>
            <person name="Pangilinan J."/>
            <person name="Riley R."/>
            <person name="LaButti K."/>
            <person name="Andreopoulos B."/>
            <person name="Lipzen A."/>
            <person name="Chen C."/>
            <person name="Yan M."/>
            <person name="Daum C."/>
            <person name="Ng V."/>
            <person name="Clum A."/>
            <person name="Steindorff A."/>
            <person name="Ohm R.A."/>
            <person name="Martin F."/>
            <person name="Silar P."/>
            <person name="Natvig D.O."/>
            <person name="Lalanne C."/>
            <person name="Gautier V."/>
            <person name="Ament-Velasquez S.L."/>
            <person name="Kruys A."/>
            <person name="Hutchinson M.I."/>
            <person name="Powell A.J."/>
            <person name="Barry K."/>
            <person name="Miller A.N."/>
            <person name="Grigoriev I.V."/>
            <person name="Debuchy R."/>
            <person name="Gladieux P."/>
            <person name="Hiltunen Thoren M."/>
            <person name="Johannesson H."/>
        </authorList>
    </citation>
    <scope>NUCLEOTIDE SEQUENCE</scope>
    <source>
        <strain evidence="2">PSN243</strain>
    </source>
</reference>
<proteinExistence type="predicted"/>